<keyword evidence="3" id="KW-1185">Reference proteome</keyword>
<dbReference type="EMBL" id="CAUJNA010000218">
    <property type="protein sequence ID" value="CAJ1373824.1"/>
    <property type="molecule type" value="Genomic_DNA"/>
</dbReference>
<comment type="caution">
    <text evidence="2">The sequence shown here is derived from an EMBL/GenBank/DDBJ whole genome shotgun (WGS) entry which is preliminary data.</text>
</comment>
<gene>
    <name evidence="2" type="ORF">EVOR1521_LOCUS3542</name>
</gene>
<dbReference type="Proteomes" id="UP001178507">
    <property type="component" value="Unassembled WGS sequence"/>
</dbReference>
<dbReference type="AlphaFoldDB" id="A0AA36HSS7"/>
<reference evidence="2" key="1">
    <citation type="submission" date="2023-08" db="EMBL/GenBank/DDBJ databases">
        <authorList>
            <person name="Chen Y."/>
            <person name="Shah S."/>
            <person name="Dougan E. K."/>
            <person name="Thang M."/>
            <person name="Chan C."/>
        </authorList>
    </citation>
    <scope>NUCLEOTIDE SEQUENCE</scope>
</reference>
<evidence type="ECO:0000256" key="1">
    <source>
        <dbReference type="SAM" id="MobiDB-lite"/>
    </source>
</evidence>
<proteinExistence type="predicted"/>
<protein>
    <submittedName>
        <fullName evidence="2">Uncharacterized protein</fullName>
    </submittedName>
</protein>
<sequence length="954" mass="106309">MLEWPCSTGKAAAKVRSREEPGFESLSLPVRILQRDAPPTPPTPSRRWTVGAKNALSRTVLEPIETSPKSLAWLPEDTHLSLSISSSRRSSRQAYLPPLDADDEGCRIHGCRIHGCRGASEYLSRQTLGVLSSHEQAFVKDAFLRFKSGSAEINCSDLYDVLNHLGYLGITDEAATSLAKEVSRFSTLDFKELLRVVESAGPWEYEQIQMAFHSHATLVKDGAPHLHATRLPMVLHDLQATSEWQAIRESVIEALNFDLSERPSEMTDGSDGFLSFNDVNLVLATLRAAQCCTAALLECAETLFNSVARRARGRLEVSVPRAPELLQRLFDYDASPSISQLCHRLRSRKMSAVFSESDASGDESDKVEPCGPCDSITFSEFLIWLRRLRCLELRKSWLSYQQVAKEWGYVPLDELAILVPDLPLLPQHRDDLCREVGLEPDTPLRFDDVECLKRHCCLMKEFSIEEARYFSGVFGHFQSEDHAGFVDRADCLCIFRYMGYGLNGDEIYSLLLDARAAGHRVLGLGDFLNMIRACRSRQRGMIRTAYEMNAQDMGFSDLSDLDETGSALTMSDDEDSPKELIFGRRQSNDCSRAAFRRRSSVKQGQVSKQVECGHVQGEGLLVPTGALEALGAAGWSLEEDALEEALARIGVQGQRLLSLDDFSNLAKLLREEGAAQKQRQAGWTVSEAQDIHCLYEVHGGSHDHPLGEDQLERLLWDLDVKKGFEELKQLFDKARMQSGEEPGAMQVTLSTLMHLLRFISQSGLRSAFGRESEAFDVEGCSEAEVAGYRDLFRKLQKWNLPLPLPPGSPVARRLSESGLTVPDLPMTPPPPAPMTKVCKKGGSGLKQEYPEILKKMKSALAVPSSIQQVSCAAVMKCLRRLGQRCDEKLTPAQQAELWKKIEDFSICSQRDTLDFAAFVRIMGWVQRTDFASIRQQSDKVGSFFALAESVIAGK</sequence>
<feature type="region of interest" description="Disordered" evidence="1">
    <location>
        <begin position="1"/>
        <end position="22"/>
    </location>
</feature>
<evidence type="ECO:0000313" key="3">
    <source>
        <dbReference type="Proteomes" id="UP001178507"/>
    </source>
</evidence>
<accession>A0AA36HSS7</accession>
<name>A0AA36HSS7_9DINO</name>
<dbReference type="SUPFAM" id="SSF47473">
    <property type="entry name" value="EF-hand"/>
    <property type="match status" value="1"/>
</dbReference>
<organism evidence="2 3">
    <name type="scientific">Effrenium voratum</name>
    <dbReference type="NCBI Taxonomy" id="2562239"/>
    <lineage>
        <taxon>Eukaryota</taxon>
        <taxon>Sar</taxon>
        <taxon>Alveolata</taxon>
        <taxon>Dinophyceae</taxon>
        <taxon>Suessiales</taxon>
        <taxon>Symbiodiniaceae</taxon>
        <taxon>Effrenium</taxon>
    </lineage>
</organism>
<dbReference type="InterPro" id="IPR011992">
    <property type="entry name" value="EF-hand-dom_pair"/>
</dbReference>
<evidence type="ECO:0000313" key="2">
    <source>
        <dbReference type="EMBL" id="CAJ1373824.1"/>
    </source>
</evidence>